<dbReference type="InterPro" id="IPR002716">
    <property type="entry name" value="PIN_dom"/>
</dbReference>
<dbReference type="InterPro" id="IPR051749">
    <property type="entry name" value="PINc/VapC_TA_RNase"/>
</dbReference>
<dbReference type="EC" id="3.1.-.-" evidence="6"/>
<feature type="binding site" evidence="6">
    <location>
        <position position="83"/>
    </location>
    <ligand>
        <name>Mg(2+)</name>
        <dbReference type="ChEBI" id="CHEBI:18420"/>
    </ligand>
</feature>
<accession>A0A832T656</accession>
<dbReference type="GO" id="GO:0004540">
    <property type="term" value="F:RNA nuclease activity"/>
    <property type="evidence" value="ECO:0007669"/>
    <property type="project" value="InterPro"/>
</dbReference>
<comment type="cofactor">
    <cofactor evidence="6">
        <name>Mg(2+)</name>
        <dbReference type="ChEBI" id="CHEBI:18420"/>
    </cofactor>
</comment>
<dbReference type="FunFam" id="3.40.50.1010:FF:000103">
    <property type="entry name" value="PilT protein domain protein"/>
    <property type="match status" value="1"/>
</dbReference>
<evidence type="ECO:0000256" key="4">
    <source>
        <dbReference type="ARBA" id="ARBA00022801"/>
    </source>
</evidence>
<feature type="domain" description="PIN" evidence="7">
    <location>
        <begin position="1"/>
        <end position="108"/>
    </location>
</feature>
<keyword evidence="1 6" id="KW-1277">Toxin-antitoxin system</keyword>
<dbReference type="Proteomes" id="UP000645676">
    <property type="component" value="Unassembled WGS sequence"/>
</dbReference>
<evidence type="ECO:0000256" key="5">
    <source>
        <dbReference type="ARBA" id="ARBA00022842"/>
    </source>
</evidence>
<reference evidence="8" key="1">
    <citation type="journal article" date="2020" name="bioRxiv">
        <title>A rank-normalized archaeal taxonomy based on genome phylogeny resolves widespread incomplete and uneven classifications.</title>
        <authorList>
            <person name="Rinke C."/>
            <person name="Chuvochina M."/>
            <person name="Mussig A.J."/>
            <person name="Chaumeil P.-A."/>
            <person name="Waite D.W."/>
            <person name="Whitman W.B."/>
            <person name="Parks D.H."/>
            <person name="Hugenholtz P."/>
        </authorList>
    </citation>
    <scope>NUCLEOTIDE SEQUENCE</scope>
    <source>
        <strain evidence="8">UBA8849</strain>
    </source>
</reference>
<keyword evidence="5 6" id="KW-0460">Magnesium</keyword>
<dbReference type="GO" id="GO:0000287">
    <property type="term" value="F:magnesium ion binding"/>
    <property type="evidence" value="ECO:0007669"/>
    <property type="project" value="UniProtKB-UniRule"/>
</dbReference>
<protein>
    <recommendedName>
        <fullName evidence="6">Ribonuclease VapC</fullName>
        <shortName evidence="6">RNase VapC</shortName>
        <ecNumber evidence="6">3.1.-.-</ecNumber>
    </recommendedName>
    <alternativeName>
        <fullName evidence="6">Putative toxin VapC</fullName>
    </alternativeName>
</protein>
<evidence type="ECO:0000256" key="3">
    <source>
        <dbReference type="ARBA" id="ARBA00022723"/>
    </source>
</evidence>
<evidence type="ECO:0000313" key="8">
    <source>
        <dbReference type="EMBL" id="HII59083.1"/>
    </source>
</evidence>
<dbReference type="HAMAP" id="MF_00265">
    <property type="entry name" value="VapC_Nob1"/>
    <property type="match status" value="1"/>
</dbReference>
<gene>
    <name evidence="6" type="primary">vapC</name>
    <name evidence="8" type="ORF">HA335_00650</name>
</gene>
<comment type="similarity">
    <text evidence="6">Belongs to the PINc/VapC protein family.</text>
</comment>
<keyword evidence="6" id="KW-0800">Toxin</keyword>
<dbReference type="Gene3D" id="3.40.50.1010">
    <property type="entry name" value="5'-nuclease"/>
    <property type="match status" value="1"/>
</dbReference>
<organism evidence="8 9">
    <name type="scientific">Methanocaldococcus jannaschii</name>
    <dbReference type="NCBI Taxonomy" id="2190"/>
    <lineage>
        <taxon>Archaea</taxon>
        <taxon>Methanobacteriati</taxon>
        <taxon>Methanobacteriota</taxon>
        <taxon>Methanomada group</taxon>
        <taxon>Methanococci</taxon>
        <taxon>Methanococcales</taxon>
        <taxon>Methanocaldococcaceae</taxon>
        <taxon>Methanocaldococcus</taxon>
    </lineage>
</organism>
<evidence type="ECO:0000256" key="1">
    <source>
        <dbReference type="ARBA" id="ARBA00022649"/>
    </source>
</evidence>
<keyword evidence="3 6" id="KW-0479">Metal-binding</keyword>
<evidence type="ECO:0000256" key="6">
    <source>
        <dbReference type="HAMAP-Rule" id="MF_00265"/>
    </source>
</evidence>
<comment type="caution">
    <text evidence="8">The sequence shown here is derived from an EMBL/GenBank/DDBJ whole genome shotgun (WGS) entry which is preliminary data.</text>
</comment>
<name>A0A832T656_9EURY</name>
<dbReference type="InterPro" id="IPR022907">
    <property type="entry name" value="VapC_family"/>
</dbReference>
<dbReference type="Pfam" id="PF01850">
    <property type="entry name" value="PIN"/>
    <property type="match status" value="1"/>
</dbReference>
<dbReference type="AlphaFoldDB" id="A0A832T656"/>
<dbReference type="GO" id="GO:0090729">
    <property type="term" value="F:toxin activity"/>
    <property type="evidence" value="ECO:0007669"/>
    <property type="project" value="UniProtKB-KW"/>
</dbReference>
<dbReference type="EMBL" id="DUJR01000002">
    <property type="protein sequence ID" value="HII59083.1"/>
    <property type="molecule type" value="Genomic_DNA"/>
</dbReference>
<evidence type="ECO:0000259" key="7">
    <source>
        <dbReference type="Pfam" id="PF01850"/>
    </source>
</evidence>
<keyword evidence="4 6" id="KW-0378">Hydrolase</keyword>
<dbReference type="PANTHER" id="PTHR42740:SF2">
    <property type="entry name" value="RIBONUCLEASE VAPC1"/>
    <property type="match status" value="1"/>
</dbReference>
<proteinExistence type="inferred from homology"/>
<evidence type="ECO:0000256" key="2">
    <source>
        <dbReference type="ARBA" id="ARBA00022722"/>
    </source>
</evidence>
<comment type="function">
    <text evidence="6">Toxic component of a toxin-antitoxin (TA) system. An RNase.</text>
</comment>
<feature type="binding site" evidence="6">
    <location>
        <position position="3"/>
    </location>
    <ligand>
        <name>Mg(2+)</name>
        <dbReference type="ChEBI" id="CHEBI:18420"/>
    </ligand>
</feature>
<dbReference type="CDD" id="cd09881">
    <property type="entry name" value="PIN_VapC4-5_FitB-like"/>
    <property type="match status" value="1"/>
</dbReference>
<dbReference type="InterPro" id="IPR029060">
    <property type="entry name" value="PIN-like_dom_sf"/>
</dbReference>
<keyword evidence="2 6" id="KW-0540">Nuclease</keyword>
<dbReference type="PANTHER" id="PTHR42740">
    <property type="entry name" value="RIBONUCLEASE VAPC3"/>
    <property type="match status" value="1"/>
</dbReference>
<sequence length="118" mass="14032">MVDTSVLIDYFKKRRLEELGGEAISIITAVEFIRGISEHKQEQVLNIFKELFEIVYIDEEIIIPFSKIYRQLKKRGMLIDDADLYIACTAIIKNYPLWTKNKKHFERLKEFGLKIYDK</sequence>
<dbReference type="GO" id="GO:0016787">
    <property type="term" value="F:hydrolase activity"/>
    <property type="evidence" value="ECO:0007669"/>
    <property type="project" value="UniProtKB-KW"/>
</dbReference>
<dbReference type="SUPFAM" id="SSF88723">
    <property type="entry name" value="PIN domain-like"/>
    <property type="match status" value="1"/>
</dbReference>
<evidence type="ECO:0000313" key="9">
    <source>
        <dbReference type="Proteomes" id="UP000645676"/>
    </source>
</evidence>